<protein>
    <submittedName>
        <fullName evidence="2">Uncharacterized protein</fullName>
    </submittedName>
</protein>
<evidence type="ECO:0000313" key="2">
    <source>
        <dbReference type="EMBL" id="AGA79735.1"/>
    </source>
</evidence>
<dbReference type="STRING" id="926556.Echvi_3519"/>
<dbReference type="EMBL" id="CP003346">
    <property type="protein sequence ID" value="AGA79735.1"/>
    <property type="molecule type" value="Genomic_DNA"/>
</dbReference>
<feature type="transmembrane region" description="Helical" evidence="1">
    <location>
        <begin position="64"/>
        <end position="81"/>
    </location>
</feature>
<dbReference type="Proteomes" id="UP000010796">
    <property type="component" value="Chromosome"/>
</dbReference>
<gene>
    <name evidence="2" type="ordered locus">Echvi_3519</name>
</gene>
<keyword evidence="1" id="KW-1133">Transmembrane helix</keyword>
<dbReference type="KEGG" id="evi:Echvi_3519"/>
<accession>L0G4I1</accession>
<dbReference type="HOGENOM" id="CLU_2552875_0_0_10"/>
<evidence type="ECO:0000313" key="3">
    <source>
        <dbReference type="Proteomes" id="UP000010796"/>
    </source>
</evidence>
<keyword evidence="3" id="KW-1185">Reference proteome</keyword>
<evidence type="ECO:0000256" key="1">
    <source>
        <dbReference type="SAM" id="Phobius"/>
    </source>
</evidence>
<name>L0G4I1_ECHVK</name>
<keyword evidence="1" id="KW-0812">Transmembrane</keyword>
<keyword evidence="1" id="KW-0472">Membrane</keyword>
<sequence length="82" mass="10076">MKHNIIHKKYSIIYIRCYYDLFGHSYLFSLGKNQGSLQKDMFNILQFLNIPSNNNFYRRYIKRLMKNIFFILSYFLTCLLVF</sequence>
<organism evidence="2 3">
    <name type="scientific">Echinicola vietnamensis (strain DSM 17526 / LMG 23754 / KMM 6221)</name>
    <dbReference type="NCBI Taxonomy" id="926556"/>
    <lineage>
        <taxon>Bacteria</taxon>
        <taxon>Pseudomonadati</taxon>
        <taxon>Bacteroidota</taxon>
        <taxon>Cytophagia</taxon>
        <taxon>Cytophagales</taxon>
        <taxon>Cyclobacteriaceae</taxon>
        <taxon>Echinicola</taxon>
    </lineage>
</organism>
<proteinExistence type="predicted"/>
<reference evidence="3" key="1">
    <citation type="submission" date="2012-02" db="EMBL/GenBank/DDBJ databases">
        <title>The complete genome of Echinicola vietnamensis DSM 17526.</title>
        <authorList>
            <person name="Lucas S."/>
            <person name="Copeland A."/>
            <person name="Lapidus A."/>
            <person name="Glavina del Rio T."/>
            <person name="Dalin E."/>
            <person name="Tice H."/>
            <person name="Bruce D."/>
            <person name="Goodwin L."/>
            <person name="Pitluck S."/>
            <person name="Peters L."/>
            <person name="Ovchinnikova G."/>
            <person name="Teshima H."/>
            <person name="Kyrpides N."/>
            <person name="Mavromatis K."/>
            <person name="Ivanova N."/>
            <person name="Brettin T."/>
            <person name="Detter J.C."/>
            <person name="Han C."/>
            <person name="Larimer F."/>
            <person name="Land M."/>
            <person name="Hauser L."/>
            <person name="Markowitz V."/>
            <person name="Cheng J.-F."/>
            <person name="Hugenholtz P."/>
            <person name="Woyke T."/>
            <person name="Wu D."/>
            <person name="Brambilla E."/>
            <person name="Klenk H.-P."/>
            <person name="Eisen J.A."/>
        </authorList>
    </citation>
    <scope>NUCLEOTIDE SEQUENCE [LARGE SCALE GENOMIC DNA]</scope>
    <source>
        <strain evidence="3">DSM 17526 / LMG 23754 / KMM 6221</strain>
    </source>
</reference>
<dbReference type="AlphaFoldDB" id="L0G4I1"/>